<evidence type="ECO:0000256" key="1">
    <source>
        <dbReference type="ARBA" id="ARBA00004429"/>
    </source>
</evidence>
<feature type="transmembrane region" description="Helical" evidence="7">
    <location>
        <begin position="56"/>
        <end position="76"/>
    </location>
</feature>
<evidence type="ECO:0000256" key="3">
    <source>
        <dbReference type="ARBA" id="ARBA00022519"/>
    </source>
</evidence>
<keyword evidence="3 7" id="KW-0997">Cell inner membrane</keyword>
<keyword evidence="10" id="KW-1185">Reference proteome</keyword>
<dbReference type="NCBIfam" id="TIGR00786">
    <property type="entry name" value="dctM"/>
    <property type="match status" value="1"/>
</dbReference>
<reference evidence="9 10" key="1">
    <citation type="submission" date="2022-10" db="EMBL/GenBank/DDBJ databases">
        <title>Pararhodobacter sp. nov., isolated from marine algae.</title>
        <authorList>
            <person name="Choi B.J."/>
            <person name="Kim J.M."/>
            <person name="Lee J.K."/>
            <person name="Choi D.G."/>
            <person name="Jeon C.O."/>
        </authorList>
    </citation>
    <scope>NUCLEOTIDE SEQUENCE [LARGE SCALE GENOMIC DNA]</scope>
    <source>
        <strain evidence="9 10">ZQ420</strain>
    </source>
</reference>
<feature type="domain" description="TRAP C4-dicarboxylate transport system permease DctM subunit" evidence="8">
    <location>
        <begin position="9"/>
        <end position="417"/>
    </location>
</feature>
<feature type="transmembrane region" description="Helical" evidence="7">
    <location>
        <begin position="173"/>
        <end position="195"/>
    </location>
</feature>
<evidence type="ECO:0000256" key="4">
    <source>
        <dbReference type="ARBA" id="ARBA00022692"/>
    </source>
</evidence>
<sequence length="429" mass="45008">MTTPFLILLAVLVVLSLLRVPIAVAMICAGFAYLFAGDRDLGLVSDQIMNSLFNSYVLLAVPMFILAANVMNAGTISERLWRAADAVVGRTRGGLGHVNVTVSMIFASMSGSAVADAAGPGMMSIRMMRQVGGYPGALAVAITAASAVIAPIIPPSIPMVLYALNTNTSVGALFLGGVVPGILMGLALMATIAIIAPRMNLPASPGQSRAATMKALAGAILPMTLPAVLLGGIWSGVFTPTEAAAVAALWAVFLGVTVYRALNLRGIWDVLRRSMQDSVVVMLLIAGAFLINYAVTAERLDQSLAALVNNAGLSRWAFLALINVIFLLLGCFFDTGTLILVVVPMLFPTVVALGIDPVHFGVMITINIMIGLVTPPFGLLLFVLGGLSETGIGETVRYLWPFLIALVICLMIVTYAPIVTLFLPSLFGF</sequence>
<feature type="transmembrane region" description="Helical" evidence="7">
    <location>
        <begin position="315"/>
        <end position="333"/>
    </location>
</feature>
<comment type="function">
    <text evidence="7">Part of the tripartite ATP-independent periplasmic (TRAP) transport system.</text>
</comment>
<dbReference type="RefSeq" id="WP_264506745.1">
    <property type="nucleotide sequence ID" value="NZ_JAPDFL010000001.1"/>
</dbReference>
<comment type="similarity">
    <text evidence="7">Belongs to the TRAP transporter large permease family.</text>
</comment>
<evidence type="ECO:0000256" key="7">
    <source>
        <dbReference type="RuleBase" id="RU369079"/>
    </source>
</evidence>
<dbReference type="PIRSF" id="PIRSF006066">
    <property type="entry name" value="HI0050"/>
    <property type="match status" value="1"/>
</dbReference>
<organism evidence="9 10">
    <name type="scientific">Pararhodobacter zhoushanensis</name>
    <dbReference type="NCBI Taxonomy" id="2479545"/>
    <lineage>
        <taxon>Bacteria</taxon>
        <taxon>Pseudomonadati</taxon>
        <taxon>Pseudomonadota</taxon>
        <taxon>Alphaproteobacteria</taxon>
        <taxon>Rhodobacterales</taxon>
        <taxon>Paracoccaceae</taxon>
        <taxon>Pararhodobacter</taxon>
    </lineage>
</organism>
<dbReference type="Pfam" id="PF06808">
    <property type="entry name" value="DctM"/>
    <property type="match status" value="1"/>
</dbReference>
<feature type="transmembrane region" description="Helical" evidence="7">
    <location>
        <begin position="399"/>
        <end position="423"/>
    </location>
</feature>
<keyword evidence="2" id="KW-1003">Cell membrane</keyword>
<feature type="transmembrane region" description="Helical" evidence="7">
    <location>
        <begin position="131"/>
        <end position="153"/>
    </location>
</feature>
<evidence type="ECO:0000256" key="2">
    <source>
        <dbReference type="ARBA" id="ARBA00022475"/>
    </source>
</evidence>
<keyword evidence="4 7" id="KW-0812">Transmembrane</keyword>
<evidence type="ECO:0000313" key="9">
    <source>
        <dbReference type="EMBL" id="MCW1933876.1"/>
    </source>
</evidence>
<feature type="transmembrane region" description="Helical" evidence="7">
    <location>
        <begin position="216"/>
        <end position="237"/>
    </location>
</feature>
<keyword evidence="7" id="KW-0813">Transport</keyword>
<feature type="transmembrane region" description="Helical" evidence="7">
    <location>
        <begin position="6"/>
        <end position="35"/>
    </location>
</feature>
<keyword evidence="5 7" id="KW-1133">Transmembrane helix</keyword>
<feature type="transmembrane region" description="Helical" evidence="7">
    <location>
        <begin position="361"/>
        <end position="387"/>
    </location>
</feature>
<dbReference type="PANTHER" id="PTHR33362:SF3">
    <property type="entry name" value="SIALIC ACID TRAP TRANSPORTER PERMEASE PROTEIN SIAT"/>
    <property type="match status" value="1"/>
</dbReference>
<dbReference type="Proteomes" id="UP001208938">
    <property type="component" value="Unassembled WGS sequence"/>
</dbReference>
<evidence type="ECO:0000256" key="5">
    <source>
        <dbReference type="ARBA" id="ARBA00022989"/>
    </source>
</evidence>
<evidence type="ECO:0000313" key="10">
    <source>
        <dbReference type="Proteomes" id="UP001208938"/>
    </source>
</evidence>
<dbReference type="EMBL" id="JAPDFL010000001">
    <property type="protein sequence ID" value="MCW1933876.1"/>
    <property type="molecule type" value="Genomic_DNA"/>
</dbReference>
<dbReference type="PRINTS" id="PR00173">
    <property type="entry name" value="EDTRNSPORT"/>
</dbReference>
<comment type="subcellular location">
    <subcellularLocation>
        <location evidence="1 7">Cell inner membrane</location>
        <topology evidence="1 7">Multi-pass membrane protein</topology>
    </subcellularLocation>
</comment>
<feature type="transmembrane region" description="Helical" evidence="7">
    <location>
        <begin position="243"/>
        <end position="262"/>
    </location>
</feature>
<protein>
    <recommendedName>
        <fullName evidence="7">TRAP transporter large permease protein</fullName>
    </recommendedName>
</protein>
<feature type="transmembrane region" description="Helical" evidence="7">
    <location>
        <begin position="274"/>
        <end position="295"/>
    </location>
</feature>
<name>A0ABT3H277_9RHOB</name>
<gene>
    <name evidence="9" type="ORF">OKW52_16835</name>
</gene>
<comment type="caution">
    <text evidence="9">The sequence shown here is derived from an EMBL/GenBank/DDBJ whole genome shotgun (WGS) entry which is preliminary data.</text>
</comment>
<proteinExistence type="inferred from homology"/>
<comment type="subunit">
    <text evidence="7">The complex comprises the extracytoplasmic solute receptor protein and the two transmembrane proteins.</text>
</comment>
<dbReference type="InterPro" id="IPR010656">
    <property type="entry name" value="DctM"/>
</dbReference>
<accession>A0ABT3H277</accession>
<dbReference type="PANTHER" id="PTHR33362">
    <property type="entry name" value="SIALIC ACID TRAP TRANSPORTER PERMEASE PROTEIN SIAT-RELATED"/>
    <property type="match status" value="1"/>
</dbReference>
<evidence type="ECO:0000256" key="6">
    <source>
        <dbReference type="ARBA" id="ARBA00023136"/>
    </source>
</evidence>
<evidence type="ECO:0000259" key="8">
    <source>
        <dbReference type="Pfam" id="PF06808"/>
    </source>
</evidence>
<feature type="transmembrane region" description="Helical" evidence="7">
    <location>
        <begin position="338"/>
        <end position="355"/>
    </location>
</feature>
<keyword evidence="6 7" id="KW-0472">Membrane</keyword>
<dbReference type="InterPro" id="IPR004681">
    <property type="entry name" value="TRAP_DctM"/>
</dbReference>